<evidence type="ECO:0000256" key="3">
    <source>
        <dbReference type="ARBA" id="ARBA00022989"/>
    </source>
</evidence>
<comment type="subcellular location">
    <subcellularLocation>
        <location evidence="1">Membrane</location>
        <topology evidence="1">Multi-pass membrane protein</topology>
    </subcellularLocation>
</comment>
<sequence>MNSDYTYNHSSQYSAKNYGGSKQYQSSGYASKQNVFSSHISVRMAFIRKVYAILTAQLVATSLVAYLMATNYRLQRLLLPFVGPSSIIGLVSVVALYFFARKYPINMALLALFTFCESLTLGALAAYSPEIALQALFLTSGMFVFLTIFTFQTKYELSNMRSILFMGLNMLSITALVGYFIPFLSVNELAISLLGVSVFCGFIVYDTYMISKTFSPDDYVLASVTLYLDIINVFVYIFRFLNEAKEKENRRKYKTAREDKD</sequence>
<dbReference type="EMBL" id="LSSN01000320">
    <property type="protein sequence ID" value="OMJ24573.1"/>
    <property type="molecule type" value="Genomic_DNA"/>
</dbReference>
<organism evidence="6 7">
    <name type="scientific">Smittium culicis</name>
    <dbReference type="NCBI Taxonomy" id="133412"/>
    <lineage>
        <taxon>Eukaryota</taxon>
        <taxon>Fungi</taxon>
        <taxon>Fungi incertae sedis</taxon>
        <taxon>Zoopagomycota</taxon>
        <taxon>Kickxellomycotina</taxon>
        <taxon>Harpellomycetes</taxon>
        <taxon>Harpellales</taxon>
        <taxon>Legeriomycetaceae</taxon>
        <taxon>Smittium</taxon>
    </lineage>
</organism>
<keyword evidence="7" id="KW-1185">Reference proteome</keyword>
<dbReference type="GO" id="GO:0016020">
    <property type="term" value="C:membrane"/>
    <property type="evidence" value="ECO:0007669"/>
    <property type="project" value="UniProtKB-SubCell"/>
</dbReference>
<feature type="transmembrane region" description="Helical" evidence="5">
    <location>
        <begin position="81"/>
        <end position="100"/>
    </location>
</feature>
<comment type="similarity">
    <text evidence="5">Belongs to the BI1 family.</text>
</comment>
<dbReference type="InterPro" id="IPR006214">
    <property type="entry name" value="Bax_inhibitor_1-related"/>
</dbReference>
<evidence type="ECO:0000256" key="4">
    <source>
        <dbReference type="ARBA" id="ARBA00023136"/>
    </source>
</evidence>
<keyword evidence="3 5" id="KW-1133">Transmembrane helix</keyword>
<name>A0A1R1YCE5_9FUNG</name>
<evidence type="ECO:0000256" key="1">
    <source>
        <dbReference type="ARBA" id="ARBA00004141"/>
    </source>
</evidence>
<protein>
    <submittedName>
        <fullName evidence="6">Bax inhibitor 1</fullName>
    </submittedName>
</protein>
<dbReference type="OrthoDB" id="7933078at2759"/>
<dbReference type="Pfam" id="PF01027">
    <property type="entry name" value="Bax1-I"/>
    <property type="match status" value="1"/>
</dbReference>
<feature type="transmembrane region" description="Helical" evidence="5">
    <location>
        <begin position="220"/>
        <end position="241"/>
    </location>
</feature>
<reference evidence="6 7" key="1">
    <citation type="submission" date="2017-01" db="EMBL/GenBank/DDBJ databases">
        <authorList>
            <person name="Mah S.A."/>
            <person name="Swanson W.J."/>
            <person name="Moy G.W."/>
            <person name="Vacquier V.D."/>
        </authorList>
    </citation>
    <scope>NUCLEOTIDE SEQUENCE [LARGE SCALE GENOMIC DNA]</scope>
    <source>
        <strain evidence="6 7">GSMNP</strain>
    </source>
</reference>
<evidence type="ECO:0000313" key="6">
    <source>
        <dbReference type="EMBL" id="OMJ24573.1"/>
    </source>
</evidence>
<feature type="transmembrane region" description="Helical" evidence="5">
    <location>
        <begin position="50"/>
        <end position="69"/>
    </location>
</feature>
<feature type="transmembrane region" description="Helical" evidence="5">
    <location>
        <begin position="107"/>
        <end position="125"/>
    </location>
</feature>
<dbReference type="STRING" id="133412.A0A1R1YCE5"/>
<evidence type="ECO:0000256" key="5">
    <source>
        <dbReference type="RuleBase" id="RU004379"/>
    </source>
</evidence>
<keyword evidence="4 5" id="KW-0472">Membrane</keyword>
<feature type="transmembrane region" description="Helical" evidence="5">
    <location>
        <begin position="131"/>
        <end position="151"/>
    </location>
</feature>
<comment type="caution">
    <text evidence="6">The sequence shown here is derived from an EMBL/GenBank/DDBJ whole genome shotgun (WGS) entry which is preliminary data.</text>
</comment>
<feature type="transmembrane region" description="Helical" evidence="5">
    <location>
        <begin position="163"/>
        <end position="183"/>
    </location>
</feature>
<dbReference type="PANTHER" id="PTHR23291">
    <property type="entry name" value="BAX INHIBITOR-RELATED"/>
    <property type="match status" value="1"/>
</dbReference>
<evidence type="ECO:0000256" key="2">
    <source>
        <dbReference type="ARBA" id="ARBA00022692"/>
    </source>
</evidence>
<proteinExistence type="inferred from homology"/>
<dbReference type="Proteomes" id="UP000187283">
    <property type="component" value="Unassembled WGS sequence"/>
</dbReference>
<gene>
    <name evidence="6" type="ORF">AYI70_g1499</name>
</gene>
<dbReference type="PANTHER" id="PTHR23291:SF50">
    <property type="entry name" value="PROTEIN LIFEGUARD 4"/>
    <property type="match status" value="1"/>
</dbReference>
<evidence type="ECO:0000313" key="7">
    <source>
        <dbReference type="Proteomes" id="UP000187283"/>
    </source>
</evidence>
<keyword evidence="2 5" id="KW-0812">Transmembrane</keyword>
<dbReference type="AlphaFoldDB" id="A0A1R1YCE5"/>
<accession>A0A1R1YCE5</accession>